<keyword evidence="6" id="KW-0325">Glycoprotein</keyword>
<feature type="transmembrane region" description="Helical" evidence="16">
    <location>
        <begin position="308"/>
        <end position="329"/>
    </location>
</feature>
<evidence type="ECO:0000256" key="9">
    <source>
        <dbReference type="ARBA" id="ARBA00022989"/>
    </source>
</evidence>
<gene>
    <name evidence="18" type="ORF">EKO27_g4831</name>
</gene>
<evidence type="ECO:0000256" key="11">
    <source>
        <dbReference type="ARBA" id="ARBA00023157"/>
    </source>
</evidence>
<proteinExistence type="inferred from homology"/>
<feature type="binding site" description="axial binding residue" evidence="14">
    <location>
        <position position="98"/>
    </location>
    <ligand>
        <name>heme</name>
        <dbReference type="ChEBI" id="CHEBI:30413"/>
    </ligand>
    <ligandPart>
        <name>Fe</name>
        <dbReference type="ChEBI" id="CHEBI:18248"/>
    </ligandPart>
</feature>
<sequence>MGKYGEEIIKLRWRKAGKPLVYVPLSESEGRCYYMSSFVGVYVASMLGRTVVAWALMVFASVAFAADVSGVDINAVPKCGLLCISTTVAENSTCMPTDFPCVCANAGLLAAIEKCVASSCPPRDALTTAKLANGLCGIKSRDISLVTWTVPLVTIILSTAIYILKLVSRAVFHQRIDASDITLGISVAFTFPLLYVAFKLGSYGLGKDVWSIPQDNITQILYLYWWAELLYQAGLPLTRISILCFYLKLFPQERIRWASFALIGLNASDLIAFVLATVFLCSPIYGAWTFWDGSFQGRCNNLHLQSWIQAAINIALDLCVIILPLPFLAKLSTSLGRKVRIIIMFGFGFFITIISILRLRTLVVFANSTNVSYDYVEPGLYSIVEASVSIIVGCLPSVRALLLTVMPKFFALTSKRLKSWSGRSGRTPQSDSYNSVKSQSRAKQDWKMNGENIHPGPQSGSNVELVTVEPRRSDTSLESGLEENEERPARTTNWSRPLPRDRVDDMA</sequence>
<dbReference type="PROSITE" id="PS52012">
    <property type="entry name" value="CFEM"/>
    <property type="match status" value="1"/>
</dbReference>
<dbReference type="Pfam" id="PF05730">
    <property type="entry name" value="CFEM"/>
    <property type="match status" value="1"/>
</dbReference>
<keyword evidence="9 16" id="KW-1133">Transmembrane helix</keyword>
<keyword evidence="19" id="KW-1185">Reference proteome</keyword>
<comment type="caution">
    <text evidence="18">The sequence shown here is derived from an EMBL/GenBank/DDBJ whole genome shotgun (WGS) entry which is preliminary data.</text>
</comment>
<evidence type="ECO:0000256" key="6">
    <source>
        <dbReference type="ARBA" id="ARBA00022622"/>
    </source>
</evidence>
<evidence type="ECO:0000256" key="3">
    <source>
        <dbReference type="ARBA" id="ARBA00004613"/>
    </source>
</evidence>
<evidence type="ECO:0000256" key="13">
    <source>
        <dbReference type="ARBA" id="ARBA00038359"/>
    </source>
</evidence>
<feature type="transmembrane region" description="Helical" evidence="16">
    <location>
        <begin position="270"/>
        <end position="288"/>
    </location>
</feature>
<organism evidence="18 19">
    <name type="scientific">Xylaria grammica</name>
    <dbReference type="NCBI Taxonomy" id="363999"/>
    <lineage>
        <taxon>Eukaryota</taxon>
        <taxon>Fungi</taxon>
        <taxon>Dikarya</taxon>
        <taxon>Ascomycota</taxon>
        <taxon>Pezizomycotina</taxon>
        <taxon>Sordariomycetes</taxon>
        <taxon>Xylariomycetidae</taxon>
        <taxon>Xylariales</taxon>
        <taxon>Xylariaceae</taxon>
        <taxon>Xylaria</taxon>
    </lineage>
</organism>
<feature type="transmembrane region" description="Helical" evidence="16">
    <location>
        <begin position="341"/>
        <end position="359"/>
    </location>
</feature>
<dbReference type="Proteomes" id="UP000286045">
    <property type="component" value="Unassembled WGS sequence"/>
</dbReference>
<dbReference type="InterPro" id="IPR049326">
    <property type="entry name" value="Rhodopsin_dom_fungi"/>
</dbReference>
<evidence type="ECO:0000259" key="17">
    <source>
        <dbReference type="PROSITE" id="PS52012"/>
    </source>
</evidence>
<name>A0A439D7A9_9PEZI</name>
<keyword evidence="6" id="KW-0336">GPI-anchor</keyword>
<dbReference type="InterPro" id="IPR052337">
    <property type="entry name" value="SAT4-like"/>
</dbReference>
<dbReference type="GO" id="GO:0046872">
    <property type="term" value="F:metal ion binding"/>
    <property type="evidence" value="ECO:0007669"/>
    <property type="project" value="UniProtKB-UniRule"/>
</dbReference>
<reference evidence="18 19" key="1">
    <citation type="submission" date="2018-12" db="EMBL/GenBank/DDBJ databases">
        <title>Draft genome sequence of Xylaria grammica IHI A82.</title>
        <authorList>
            <person name="Buettner E."/>
            <person name="Kellner H."/>
        </authorList>
    </citation>
    <scope>NUCLEOTIDE SEQUENCE [LARGE SCALE GENOMIC DNA]</scope>
    <source>
        <strain evidence="18 19">IHI A82</strain>
    </source>
</reference>
<dbReference type="EMBL" id="RYZI01000120">
    <property type="protein sequence ID" value="RWA10284.1"/>
    <property type="molecule type" value="Genomic_DNA"/>
</dbReference>
<accession>A0A439D7A9</accession>
<evidence type="ECO:0000256" key="16">
    <source>
        <dbReference type="SAM" id="Phobius"/>
    </source>
</evidence>
<feature type="transmembrane region" description="Helical" evidence="16">
    <location>
        <begin position="176"/>
        <end position="198"/>
    </location>
</feature>
<dbReference type="GO" id="GO:0005576">
    <property type="term" value="C:extracellular region"/>
    <property type="evidence" value="ECO:0007669"/>
    <property type="project" value="UniProtKB-SubCell"/>
</dbReference>
<evidence type="ECO:0000313" key="19">
    <source>
        <dbReference type="Proteomes" id="UP000286045"/>
    </source>
</evidence>
<keyword evidence="14" id="KW-0408">Iron</keyword>
<evidence type="ECO:0000256" key="4">
    <source>
        <dbReference type="ARBA" id="ARBA00010031"/>
    </source>
</evidence>
<comment type="similarity">
    <text evidence="13">Belongs to the SAT4 family.</text>
</comment>
<keyword evidence="14" id="KW-0349">Heme</keyword>
<dbReference type="AlphaFoldDB" id="A0A439D7A9"/>
<comment type="subcellular location">
    <subcellularLocation>
        <location evidence="2">Membrane</location>
        <topology evidence="2">Lipid-anchor</topology>
        <topology evidence="2">GPI-anchor</topology>
    </subcellularLocation>
    <subcellularLocation>
        <location evidence="1">Membrane</location>
        <topology evidence="1">Multi-pass membrane protein</topology>
    </subcellularLocation>
    <subcellularLocation>
        <location evidence="3">Secreted</location>
    </subcellularLocation>
</comment>
<feature type="region of interest" description="Disordered" evidence="15">
    <location>
        <begin position="420"/>
        <end position="507"/>
    </location>
</feature>
<feature type="domain" description="CFEM" evidence="17">
    <location>
        <begin position="48"/>
        <end position="163"/>
    </location>
</feature>
<feature type="transmembrane region" description="Helical" evidence="16">
    <location>
        <begin position="229"/>
        <end position="249"/>
    </location>
</feature>
<dbReference type="PANTHER" id="PTHR33048:SF160">
    <property type="entry name" value="SAT4 FAMILY MEMBRANE PROTEIN"/>
    <property type="match status" value="1"/>
</dbReference>
<feature type="transmembrane region" description="Helical" evidence="16">
    <location>
        <begin position="379"/>
        <end position="406"/>
    </location>
</feature>
<evidence type="ECO:0000256" key="8">
    <source>
        <dbReference type="ARBA" id="ARBA00022729"/>
    </source>
</evidence>
<feature type="compositionally biased region" description="Basic and acidic residues" evidence="15">
    <location>
        <begin position="498"/>
        <end position="507"/>
    </location>
</feature>
<dbReference type="GO" id="GO:0098552">
    <property type="term" value="C:side of membrane"/>
    <property type="evidence" value="ECO:0007669"/>
    <property type="project" value="UniProtKB-KW"/>
</dbReference>
<feature type="disulfide bond" evidence="14">
    <location>
        <begin position="103"/>
        <end position="136"/>
    </location>
</feature>
<dbReference type="STRING" id="363999.A0A439D7A9"/>
<evidence type="ECO:0000256" key="7">
    <source>
        <dbReference type="ARBA" id="ARBA00022692"/>
    </source>
</evidence>
<evidence type="ECO:0000313" key="18">
    <source>
        <dbReference type="EMBL" id="RWA10284.1"/>
    </source>
</evidence>
<comment type="caution">
    <text evidence="14">Lacks conserved residue(s) required for the propagation of feature annotation.</text>
</comment>
<keyword evidence="12" id="KW-0449">Lipoprotein</keyword>
<keyword evidence="8" id="KW-0732">Signal</keyword>
<dbReference type="SMART" id="SM00747">
    <property type="entry name" value="CFEM"/>
    <property type="match status" value="1"/>
</dbReference>
<evidence type="ECO:0000256" key="10">
    <source>
        <dbReference type="ARBA" id="ARBA00023136"/>
    </source>
</evidence>
<keyword evidence="7 16" id="KW-0812">Transmembrane</keyword>
<feature type="disulfide bond" evidence="14">
    <location>
        <begin position="94"/>
        <end position="101"/>
    </location>
</feature>
<evidence type="ECO:0000256" key="1">
    <source>
        <dbReference type="ARBA" id="ARBA00004141"/>
    </source>
</evidence>
<evidence type="ECO:0000256" key="5">
    <source>
        <dbReference type="ARBA" id="ARBA00022525"/>
    </source>
</evidence>
<dbReference type="PANTHER" id="PTHR33048">
    <property type="entry name" value="PTH11-LIKE INTEGRAL MEMBRANE PROTEIN (AFU_ORTHOLOGUE AFUA_5G11245)"/>
    <property type="match status" value="1"/>
</dbReference>
<dbReference type="Pfam" id="PF20684">
    <property type="entry name" value="Fung_rhodopsin"/>
    <property type="match status" value="1"/>
</dbReference>
<evidence type="ECO:0000256" key="15">
    <source>
        <dbReference type="SAM" id="MobiDB-lite"/>
    </source>
</evidence>
<keyword evidence="5" id="KW-0964">Secreted</keyword>
<dbReference type="InterPro" id="IPR008427">
    <property type="entry name" value="Extracellular_membr_CFEM_dom"/>
</dbReference>
<feature type="compositionally biased region" description="Polar residues" evidence="15">
    <location>
        <begin position="421"/>
        <end position="441"/>
    </location>
</feature>
<protein>
    <recommendedName>
        <fullName evidence="17">CFEM domain-containing protein</fullName>
    </recommendedName>
</protein>
<evidence type="ECO:0000256" key="14">
    <source>
        <dbReference type="PROSITE-ProRule" id="PRU01356"/>
    </source>
</evidence>
<evidence type="ECO:0000256" key="2">
    <source>
        <dbReference type="ARBA" id="ARBA00004589"/>
    </source>
</evidence>
<feature type="transmembrane region" description="Helical" evidence="16">
    <location>
        <begin position="41"/>
        <end position="66"/>
    </location>
</feature>
<keyword evidence="14" id="KW-0479">Metal-binding</keyword>
<feature type="transmembrane region" description="Helical" evidence="16">
    <location>
        <begin position="145"/>
        <end position="164"/>
    </location>
</feature>
<evidence type="ECO:0000256" key="12">
    <source>
        <dbReference type="ARBA" id="ARBA00023288"/>
    </source>
</evidence>
<comment type="similarity">
    <text evidence="4">Belongs to the RBT5 family.</text>
</comment>
<keyword evidence="11 14" id="KW-1015">Disulfide bond</keyword>
<keyword evidence="10 16" id="KW-0472">Membrane</keyword>